<dbReference type="SMART" id="SM01332">
    <property type="entry name" value="Cyclin_C"/>
    <property type="match status" value="1"/>
</dbReference>
<dbReference type="WBParaSite" id="SMUV_0000785301-mRNA-1">
    <property type="protein sequence ID" value="SMUV_0000785301-mRNA-1"/>
    <property type="gene ID" value="SMUV_0000785301"/>
</dbReference>
<dbReference type="PIRSF" id="PIRSF001771">
    <property type="entry name" value="Cyclin_A_B_D_E"/>
    <property type="match status" value="1"/>
</dbReference>
<dbReference type="PANTHER" id="PTHR10177">
    <property type="entry name" value="CYCLINS"/>
    <property type="match status" value="1"/>
</dbReference>
<dbReference type="STRING" id="451379.A0A0N5ASS2"/>
<evidence type="ECO:0000256" key="1">
    <source>
        <dbReference type="ARBA" id="ARBA00022618"/>
    </source>
</evidence>
<feature type="domain" description="Cyclin-like" evidence="5">
    <location>
        <begin position="241"/>
        <end position="323"/>
    </location>
</feature>
<dbReference type="GO" id="GO:0051301">
    <property type="term" value="P:cell division"/>
    <property type="evidence" value="ECO:0007669"/>
    <property type="project" value="UniProtKB-KW"/>
</dbReference>
<accession>A0A0N5ASS2</accession>
<dbReference type="Pfam" id="PF02984">
    <property type="entry name" value="Cyclin_C"/>
    <property type="match status" value="1"/>
</dbReference>
<evidence type="ECO:0000313" key="7">
    <source>
        <dbReference type="Proteomes" id="UP000046393"/>
    </source>
</evidence>
<evidence type="ECO:0000259" key="6">
    <source>
        <dbReference type="SMART" id="SM01332"/>
    </source>
</evidence>
<evidence type="ECO:0000256" key="2">
    <source>
        <dbReference type="ARBA" id="ARBA00023127"/>
    </source>
</evidence>
<dbReference type="InterPro" id="IPR039361">
    <property type="entry name" value="Cyclin"/>
</dbReference>
<comment type="similarity">
    <text evidence="4">Belongs to the cyclin family.</text>
</comment>
<dbReference type="InterPro" id="IPR036915">
    <property type="entry name" value="Cyclin-like_sf"/>
</dbReference>
<evidence type="ECO:0000259" key="5">
    <source>
        <dbReference type="SMART" id="SM00385"/>
    </source>
</evidence>
<feature type="domain" description="Cyclin-like" evidence="5">
    <location>
        <begin position="144"/>
        <end position="228"/>
    </location>
</feature>
<dbReference type="InterPro" id="IPR004367">
    <property type="entry name" value="Cyclin_C-dom"/>
</dbReference>
<evidence type="ECO:0000313" key="8">
    <source>
        <dbReference type="WBParaSite" id="SMUV_0000785301-mRNA-1"/>
    </source>
</evidence>
<keyword evidence="3" id="KW-0131">Cell cycle</keyword>
<keyword evidence="2 4" id="KW-0195">Cyclin</keyword>
<proteinExistence type="inferred from homology"/>
<dbReference type="PROSITE" id="PS00292">
    <property type="entry name" value="CYCLINS"/>
    <property type="match status" value="1"/>
</dbReference>
<dbReference type="Pfam" id="PF00134">
    <property type="entry name" value="Cyclin_N"/>
    <property type="match status" value="1"/>
</dbReference>
<dbReference type="SMART" id="SM00385">
    <property type="entry name" value="CYCLIN"/>
    <property type="match status" value="2"/>
</dbReference>
<keyword evidence="1" id="KW-0132">Cell division</keyword>
<dbReference type="InterPro" id="IPR048258">
    <property type="entry name" value="Cyclins_cyclin-box"/>
</dbReference>
<dbReference type="SUPFAM" id="SSF47954">
    <property type="entry name" value="Cyclin-like"/>
    <property type="match status" value="2"/>
</dbReference>
<evidence type="ECO:0000256" key="3">
    <source>
        <dbReference type="ARBA" id="ARBA00023306"/>
    </source>
</evidence>
<name>A0A0N5ASS2_9BILA</name>
<dbReference type="FunFam" id="1.10.472.10:FF:000001">
    <property type="entry name" value="G2/mitotic-specific cyclin"/>
    <property type="match status" value="1"/>
</dbReference>
<protein>
    <submittedName>
        <fullName evidence="8">Cyclin N-terminal domain-containing protein</fullName>
    </submittedName>
</protein>
<dbReference type="GO" id="GO:0044772">
    <property type="term" value="P:mitotic cell cycle phase transition"/>
    <property type="evidence" value="ECO:0007669"/>
    <property type="project" value="InterPro"/>
</dbReference>
<dbReference type="InterPro" id="IPR046965">
    <property type="entry name" value="Cyclin_A/B-like"/>
</dbReference>
<dbReference type="Gene3D" id="1.10.472.10">
    <property type="entry name" value="Cyclin-like"/>
    <property type="match status" value="2"/>
</dbReference>
<sequence length="365" mass="41432">MNRTLRNISNIGQLAQEKHVTRASLKGDIGDQAGAARRGALVDRRNTRSVKLNQEVAKKSEVKKIVRATIAKKHEKSVSTKEKLRKKERSYTDARFNTVVIQCDEYKEDVENYIFYLEKHFDSVGAEFLLGSEISPKMRAILVDWLVQVHARYRLLPETLFLTIDILDRYLAKGLATKKMLQLIGVAALSAASKYEEIFPPEIVEYVYITENALNRADVIRMEYKVLSVVDVTLGRPTVIQFLRRISTYFNQTVHIMAKFISENMVVDYKTCHLNPSLIAATSVWLAAVLDGRSFPPVLYRFARVSKEKICEVAPTAAAHLLEMQKSTRLVGIKEKYSGLLNAQFRQEHVALLRSIVDGDLEGLT</sequence>
<organism evidence="7 8">
    <name type="scientific">Syphacia muris</name>
    <dbReference type="NCBI Taxonomy" id="451379"/>
    <lineage>
        <taxon>Eukaryota</taxon>
        <taxon>Metazoa</taxon>
        <taxon>Ecdysozoa</taxon>
        <taxon>Nematoda</taxon>
        <taxon>Chromadorea</taxon>
        <taxon>Rhabditida</taxon>
        <taxon>Spirurina</taxon>
        <taxon>Oxyuridomorpha</taxon>
        <taxon>Oxyuroidea</taxon>
        <taxon>Oxyuridae</taxon>
        <taxon>Syphacia</taxon>
    </lineage>
</organism>
<dbReference type="Proteomes" id="UP000046393">
    <property type="component" value="Unplaced"/>
</dbReference>
<reference evidence="8" key="1">
    <citation type="submission" date="2016-04" db="UniProtKB">
        <authorList>
            <consortium name="WormBaseParasite"/>
        </authorList>
    </citation>
    <scope>IDENTIFICATION</scope>
</reference>
<feature type="domain" description="Cyclin C-terminal" evidence="6">
    <location>
        <begin position="237"/>
        <end position="352"/>
    </location>
</feature>
<dbReference type="AlphaFoldDB" id="A0A0N5ASS2"/>
<dbReference type="InterPro" id="IPR013763">
    <property type="entry name" value="Cyclin-like_dom"/>
</dbReference>
<dbReference type="GO" id="GO:0016538">
    <property type="term" value="F:cyclin-dependent protein serine/threonine kinase regulator activity"/>
    <property type="evidence" value="ECO:0007669"/>
    <property type="project" value="InterPro"/>
</dbReference>
<keyword evidence="7" id="KW-1185">Reference proteome</keyword>
<dbReference type="InterPro" id="IPR006671">
    <property type="entry name" value="Cyclin_N"/>
</dbReference>
<evidence type="ECO:0000256" key="4">
    <source>
        <dbReference type="RuleBase" id="RU000383"/>
    </source>
</evidence>